<dbReference type="InParanoid" id="A0A409V9G8"/>
<sequence length="643" mass="69270">MNTTEKKKGELNTVTRGNFTVWVENSGSTKYRILSVVNALDGDFHSPATQSMGVQGSGLTGSSRSDSVKNLNLTSTASSSISNPTWTNPNPIPSSFNSSSKTTDERAKQKCEEVTIRVGVPFVAVAHSLARGRRFQVFRIRWHRCITPQSVEVNGTSYYCVAKAQNDVIDAENTPGSQFVAFRKNHCPPEVYVWMLTKDDPDTVYGSFAKGTINGWPLMVEKPKKKHGMSASGAGNPVLATALLTITRIRSASIPKNLMKGGDRGLKRSIDEIRAEGGRVELKDEPILKMRFILVGLGVEMKPGSGIGATHTYGYRKGSTGGTQDKIVIRDGRPVAVASERVSSSSKRKRGTSKGASGVIDLSSDSDSDSIESELTVTDDEDSEIEDDDDQDVNAGATVNDKAETDRPRALDHKASNINEEPPKKKFKPNTSSKAYVLPSRPAGFAPPLPTRIPKIDMSAPTTGGPSANTSKSVTSAGTHVISASQSNPSTSTAASTSTPSAMDTITATLKAATGTSKPHSGDTGTMELARKIDFRVLQVRNRSQSRRISPPREKDSASVDNRNVQTQNQQDKENKRHQTESPGDAVPASLPESAKQVRGHGIQQRALKDRVIGLIETKKKQNKALEKMLEELLGAVDGDNNQ</sequence>
<feature type="compositionally biased region" description="Polar residues" evidence="1">
    <location>
        <begin position="60"/>
        <end position="87"/>
    </location>
</feature>
<feature type="compositionally biased region" description="Acidic residues" evidence="1">
    <location>
        <begin position="364"/>
        <end position="392"/>
    </location>
</feature>
<evidence type="ECO:0000313" key="3">
    <source>
        <dbReference type="Proteomes" id="UP000284842"/>
    </source>
</evidence>
<dbReference type="AlphaFoldDB" id="A0A409V9G8"/>
<feature type="region of interest" description="Disordered" evidence="1">
    <location>
        <begin position="48"/>
        <end position="106"/>
    </location>
</feature>
<dbReference type="Proteomes" id="UP000284842">
    <property type="component" value="Unassembled WGS sequence"/>
</dbReference>
<dbReference type="EMBL" id="NHTK01006125">
    <property type="protein sequence ID" value="PPQ63354.1"/>
    <property type="molecule type" value="Genomic_DNA"/>
</dbReference>
<protein>
    <submittedName>
        <fullName evidence="2">Uncharacterized protein</fullName>
    </submittedName>
</protein>
<feature type="region of interest" description="Disordered" evidence="1">
    <location>
        <begin position="310"/>
        <end position="604"/>
    </location>
</feature>
<feature type="compositionally biased region" description="Polar residues" evidence="1">
    <location>
        <begin position="460"/>
        <end position="478"/>
    </location>
</feature>
<organism evidence="2 3">
    <name type="scientific">Panaeolus cyanescens</name>
    <dbReference type="NCBI Taxonomy" id="181874"/>
    <lineage>
        <taxon>Eukaryota</taxon>
        <taxon>Fungi</taxon>
        <taxon>Dikarya</taxon>
        <taxon>Basidiomycota</taxon>
        <taxon>Agaricomycotina</taxon>
        <taxon>Agaricomycetes</taxon>
        <taxon>Agaricomycetidae</taxon>
        <taxon>Agaricales</taxon>
        <taxon>Agaricineae</taxon>
        <taxon>Galeropsidaceae</taxon>
        <taxon>Panaeolus</taxon>
    </lineage>
</organism>
<name>A0A409V9G8_9AGAR</name>
<gene>
    <name evidence="2" type="ORF">CVT24_006727</name>
</gene>
<evidence type="ECO:0000313" key="2">
    <source>
        <dbReference type="EMBL" id="PPQ63354.1"/>
    </source>
</evidence>
<reference evidence="2 3" key="1">
    <citation type="journal article" date="2018" name="Evol. Lett.">
        <title>Horizontal gene cluster transfer increased hallucinogenic mushroom diversity.</title>
        <authorList>
            <person name="Reynolds H.T."/>
            <person name="Vijayakumar V."/>
            <person name="Gluck-Thaler E."/>
            <person name="Korotkin H.B."/>
            <person name="Matheny P.B."/>
            <person name="Slot J.C."/>
        </authorList>
    </citation>
    <scope>NUCLEOTIDE SEQUENCE [LARGE SCALE GENOMIC DNA]</scope>
    <source>
        <strain evidence="2 3">2629</strain>
    </source>
</reference>
<feature type="compositionally biased region" description="Basic and acidic residues" evidence="1">
    <location>
        <begin position="571"/>
        <end position="580"/>
    </location>
</feature>
<accession>A0A409V9G8</accession>
<feature type="compositionally biased region" description="Polar residues" evidence="1">
    <location>
        <begin position="559"/>
        <end position="570"/>
    </location>
</feature>
<keyword evidence="3" id="KW-1185">Reference proteome</keyword>
<comment type="caution">
    <text evidence="2">The sequence shown here is derived from an EMBL/GenBank/DDBJ whole genome shotgun (WGS) entry which is preliminary data.</text>
</comment>
<feature type="compositionally biased region" description="Basic and acidic residues" evidence="1">
    <location>
        <begin position="401"/>
        <end position="415"/>
    </location>
</feature>
<feature type="compositionally biased region" description="Low complexity" evidence="1">
    <location>
        <begin position="335"/>
        <end position="345"/>
    </location>
</feature>
<feature type="compositionally biased region" description="Low complexity" evidence="1">
    <location>
        <begin position="353"/>
        <end position="363"/>
    </location>
</feature>
<proteinExistence type="predicted"/>
<evidence type="ECO:0000256" key="1">
    <source>
        <dbReference type="SAM" id="MobiDB-lite"/>
    </source>
</evidence>
<feature type="compositionally biased region" description="Low complexity" evidence="1">
    <location>
        <begin position="483"/>
        <end position="502"/>
    </location>
</feature>
<feature type="compositionally biased region" description="Polar residues" evidence="1">
    <location>
        <begin position="504"/>
        <end position="519"/>
    </location>
</feature>